<dbReference type="OrthoDB" id="545589at2759"/>
<evidence type="ECO:0000313" key="4">
    <source>
        <dbReference type="Proteomes" id="UP000332933"/>
    </source>
</evidence>
<dbReference type="InterPro" id="IPR036770">
    <property type="entry name" value="Ankyrin_rpt-contain_sf"/>
</dbReference>
<accession>A0A485KKR1</accession>
<evidence type="ECO:0000313" key="2">
    <source>
        <dbReference type="EMBL" id="KAF0700862.1"/>
    </source>
</evidence>
<dbReference type="EMBL" id="VJMH01005109">
    <property type="protein sequence ID" value="KAF0700862.1"/>
    <property type="molecule type" value="Genomic_DNA"/>
</dbReference>
<dbReference type="Gene3D" id="1.25.40.20">
    <property type="entry name" value="Ankyrin repeat-containing domain"/>
    <property type="match status" value="1"/>
</dbReference>
<organism evidence="3 4">
    <name type="scientific">Aphanomyces stellatus</name>
    <dbReference type="NCBI Taxonomy" id="120398"/>
    <lineage>
        <taxon>Eukaryota</taxon>
        <taxon>Sar</taxon>
        <taxon>Stramenopiles</taxon>
        <taxon>Oomycota</taxon>
        <taxon>Saprolegniomycetes</taxon>
        <taxon>Saprolegniales</taxon>
        <taxon>Verrucalvaceae</taxon>
        <taxon>Aphanomyces</taxon>
    </lineage>
</organism>
<dbReference type="PANTHER" id="PTHR46586">
    <property type="entry name" value="ANKYRIN REPEAT-CONTAINING PROTEIN"/>
    <property type="match status" value="1"/>
</dbReference>
<dbReference type="Proteomes" id="UP000332933">
    <property type="component" value="Unassembled WGS sequence"/>
</dbReference>
<sequence>MHPFRHLCMISPVDTNNEEHVHAWAQSLRAVLVPWYATFGHTRVKTLVAYLPHMRDLVVLDAVYANDLVLARHLHTQVNLLACPNRLLNLASGLGYASMVRYLHSLGHNGCDVGAMNLAARFGFLEIVIFLDSNRAEGCNVRAMNGAAKYGHLHVVQWLHHHRNEGCSDDAMAGAAERGHLEVVEWLHGNCKPTNNIPMAFLAAIRANQVETAKYLSMQFDDLFPLTNSVVEFTAYHGHLEILQWLHGSRHVVQFTARTVVQATLGGHLEVVRWLCDDLELPCPHDLVRVAAKGNRVDILQYLYNKDPRLANGMLVDVVPLAAARGQMQLLEWFRHHGFKMDRSRLAQLEPQEPEQTRAASPCCSRTAREQASRIGLKDRE</sequence>
<dbReference type="EMBL" id="CAADRA010005130">
    <property type="protein sequence ID" value="VFT85500.1"/>
    <property type="molecule type" value="Genomic_DNA"/>
</dbReference>
<protein>
    <submittedName>
        <fullName evidence="3">Aste57867_8614 protein</fullName>
    </submittedName>
</protein>
<evidence type="ECO:0000313" key="3">
    <source>
        <dbReference type="EMBL" id="VFT85500.1"/>
    </source>
</evidence>
<name>A0A485KKR1_9STRA</name>
<gene>
    <name evidence="3" type="primary">Aste57867_8614</name>
    <name evidence="2" type="ORF">As57867_008580</name>
    <name evidence="3" type="ORF">ASTE57867_8614</name>
</gene>
<dbReference type="SUPFAM" id="SSF48403">
    <property type="entry name" value="Ankyrin repeat"/>
    <property type="match status" value="1"/>
</dbReference>
<feature type="compositionally biased region" description="Basic and acidic residues" evidence="1">
    <location>
        <begin position="367"/>
        <end position="381"/>
    </location>
</feature>
<dbReference type="PANTHER" id="PTHR46586:SF3">
    <property type="entry name" value="ANKYRIN REPEAT-CONTAINING PROTEIN"/>
    <property type="match status" value="1"/>
</dbReference>
<reference evidence="3 4" key="1">
    <citation type="submission" date="2019-03" db="EMBL/GenBank/DDBJ databases">
        <authorList>
            <person name="Gaulin E."/>
            <person name="Dumas B."/>
        </authorList>
    </citation>
    <scope>NUCLEOTIDE SEQUENCE [LARGE SCALE GENOMIC DNA]</scope>
    <source>
        <strain evidence="3">CBS 568.67</strain>
    </source>
</reference>
<dbReference type="InterPro" id="IPR002110">
    <property type="entry name" value="Ankyrin_rpt"/>
</dbReference>
<evidence type="ECO:0000256" key="1">
    <source>
        <dbReference type="SAM" id="MobiDB-lite"/>
    </source>
</evidence>
<feature type="region of interest" description="Disordered" evidence="1">
    <location>
        <begin position="348"/>
        <end position="381"/>
    </location>
</feature>
<dbReference type="InterPro" id="IPR052050">
    <property type="entry name" value="SecEffector_AnkRepeat"/>
</dbReference>
<dbReference type="AlphaFoldDB" id="A0A485KKR1"/>
<dbReference type="Pfam" id="PF13637">
    <property type="entry name" value="Ank_4"/>
    <property type="match status" value="1"/>
</dbReference>
<keyword evidence="4" id="KW-1185">Reference proteome</keyword>
<reference evidence="2" key="2">
    <citation type="submission" date="2019-06" db="EMBL/GenBank/DDBJ databases">
        <title>Genomics analysis of Aphanomyces spp. identifies a new class of oomycete effector associated with host adaptation.</title>
        <authorList>
            <person name="Gaulin E."/>
        </authorList>
    </citation>
    <scope>NUCLEOTIDE SEQUENCE</scope>
    <source>
        <strain evidence="2">CBS 578.67</strain>
    </source>
</reference>
<proteinExistence type="predicted"/>